<proteinExistence type="inferred from homology"/>
<evidence type="ECO:0000256" key="4">
    <source>
        <dbReference type="ARBA" id="ARBA00023136"/>
    </source>
</evidence>
<keyword evidence="3" id="KW-0732">Signal</keyword>
<name>A0A814GTH3_9BILA</name>
<dbReference type="InterPro" id="IPR000945">
    <property type="entry name" value="DBH-like"/>
</dbReference>
<evidence type="ECO:0000259" key="7">
    <source>
        <dbReference type="PROSITE" id="PS50836"/>
    </source>
</evidence>
<dbReference type="FunFam" id="2.60.40.1210:FF:000001">
    <property type="entry name" value="Monooxygenase, DBH-like 1, like"/>
    <property type="match status" value="1"/>
</dbReference>
<dbReference type="Pfam" id="PF03351">
    <property type="entry name" value="DOMON"/>
    <property type="match status" value="1"/>
</dbReference>
<dbReference type="AlphaFoldDB" id="A0A814GTH3"/>
<dbReference type="GO" id="GO:0005507">
    <property type="term" value="F:copper ion binding"/>
    <property type="evidence" value="ECO:0007669"/>
    <property type="project" value="InterPro"/>
</dbReference>
<evidence type="ECO:0000256" key="6">
    <source>
        <dbReference type="ARBA" id="ARBA00023180"/>
    </source>
</evidence>
<dbReference type="PROSITE" id="PS50836">
    <property type="entry name" value="DOMON"/>
    <property type="match status" value="1"/>
</dbReference>
<evidence type="ECO:0000256" key="3">
    <source>
        <dbReference type="ARBA" id="ARBA00022729"/>
    </source>
</evidence>
<reference evidence="8" key="1">
    <citation type="submission" date="2021-02" db="EMBL/GenBank/DDBJ databases">
        <authorList>
            <person name="Nowell W R."/>
        </authorList>
    </citation>
    <scope>NUCLEOTIDE SEQUENCE</scope>
    <source>
        <strain evidence="8">Ploen Becks lab</strain>
    </source>
</reference>
<dbReference type="SMART" id="SM00664">
    <property type="entry name" value="DoH"/>
    <property type="match status" value="1"/>
</dbReference>
<accession>A0A814GTH3</accession>
<evidence type="ECO:0000313" key="8">
    <source>
        <dbReference type="EMBL" id="CAF1000533.1"/>
    </source>
</evidence>
<dbReference type="OrthoDB" id="10003276at2759"/>
<evidence type="ECO:0000256" key="2">
    <source>
        <dbReference type="ARBA" id="ARBA00010676"/>
    </source>
</evidence>
<comment type="subcellular location">
    <subcellularLocation>
        <location evidence="1">Membrane</location>
    </subcellularLocation>
</comment>
<dbReference type="Gene3D" id="2.60.40.1210">
    <property type="entry name" value="Cellobiose dehydrogenase, cytochrome domain"/>
    <property type="match status" value="1"/>
</dbReference>
<dbReference type="InterPro" id="IPR005018">
    <property type="entry name" value="DOMON_domain"/>
</dbReference>
<dbReference type="Proteomes" id="UP000663879">
    <property type="component" value="Unassembled WGS sequence"/>
</dbReference>
<sequence length="523" mass="60240">MENLRPSEEYKFSLNVDDIDQSLFKIFWKPIENDEIQFELHCRATGWIGFGLSPNGGMAGSDIAIGWVDSNGQSYLKDTYATSKSTPLVDDEQNWDLLDASEQDGYTILKIKRKLITCDQGNDYDIKLETQRLIFAWSDQDPETGDNDWSYHGANRKIKSAILLNFQDETSQIPDSEINDVHEIHLNNHPIPYKDTYYYCKLFSLPPLERDLHLLSYDILIDKESLDFVHHLVVYICKPEDLEKINKISNLGYECGPGGIEEFELNALKGVCEARTLIVSWAVGGQTNISLPENTGFRFPKSDRETLVFVDFHFDNSRLLKNRNVNTGFRFKFTRNLKKYDLGVLAMSVRTNPLDITIPPNTDLIKMSSVCFSDCTQTFLPEDGITVFGGNFHTHLAGRALRTHLIRDGKLVKYLFDDQHYDFNYQSNILIQPTKLMKGDALILDCVYNSTNIRNNTKILVNHLKTKVKSSKELSNRYKHYYANPTNVSAYCSIKTRKNGLFFEKELLRPKENLIEENYCDRF</sequence>
<gene>
    <name evidence="8" type="ORF">OXX778_LOCUS16382</name>
</gene>
<dbReference type="PANTHER" id="PTHR10157">
    <property type="entry name" value="DOPAMINE BETA HYDROXYLASE RELATED"/>
    <property type="match status" value="1"/>
</dbReference>
<protein>
    <recommendedName>
        <fullName evidence="7">DOMON domain-containing protein</fullName>
    </recommendedName>
</protein>
<dbReference type="InterPro" id="IPR045266">
    <property type="entry name" value="DOH_DOMON"/>
</dbReference>
<dbReference type="GO" id="GO:0006589">
    <property type="term" value="P:octopamine biosynthetic process"/>
    <property type="evidence" value="ECO:0007669"/>
    <property type="project" value="TreeGrafter"/>
</dbReference>
<dbReference type="InterPro" id="IPR000323">
    <property type="entry name" value="Cu2_ascorb_mOase_N"/>
</dbReference>
<dbReference type="Pfam" id="PF03712">
    <property type="entry name" value="Cu2_monoox_C"/>
    <property type="match status" value="1"/>
</dbReference>
<dbReference type="GO" id="GO:0030667">
    <property type="term" value="C:secretory granule membrane"/>
    <property type="evidence" value="ECO:0007669"/>
    <property type="project" value="TreeGrafter"/>
</dbReference>
<organism evidence="8 9">
    <name type="scientific">Brachionus calyciflorus</name>
    <dbReference type="NCBI Taxonomy" id="104777"/>
    <lineage>
        <taxon>Eukaryota</taxon>
        <taxon>Metazoa</taxon>
        <taxon>Spiralia</taxon>
        <taxon>Gnathifera</taxon>
        <taxon>Rotifera</taxon>
        <taxon>Eurotatoria</taxon>
        <taxon>Monogononta</taxon>
        <taxon>Pseudotrocha</taxon>
        <taxon>Ploima</taxon>
        <taxon>Brachionidae</taxon>
        <taxon>Brachionus</taxon>
    </lineage>
</organism>
<evidence type="ECO:0000313" key="9">
    <source>
        <dbReference type="Proteomes" id="UP000663879"/>
    </source>
</evidence>
<evidence type="ECO:0000256" key="5">
    <source>
        <dbReference type="ARBA" id="ARBA00023157"/>
    </source>
</evidence>
<keyword evidence="9" id="KW-1185">Reference proteome</keyword>
<dbReference type="PANTHER" id="PTHR10157:SF23">
    <property type="entry name" value="MOXD1 HOMOLOG 1"/>
    <property type="match status" value="1"/>
</dbReference>
<feature type="domain" description="DOMON" evidence="7">
    <location>
        <begin position="22"/>
        <end position="138"/>
    </location>
</feature>
<dbReference type="Pfam" id="PF01082">
    <property type="entry name" value="Cu2_monooxygen"/>
    <property type="match status" value="1"/>
</dbReference>
<dbReference type="Gene3D" id="2.60.120.230">
    <property type="match status" value="1"/>
</dbReference>
<dbReference type="Gene3D" id="2.60.120.310">
    <property type="entry name" value="Copper type II, ascorbate-dependent monooxygenase, N-terminal domain"/>
    <property type="match status" value="1"/>
</dbReference>
<dbReference type="InterPro" id="IPR014784">
    <property type="entry name" value="Cu2_ascorb_mOase-like_C"/>
</dbReference>
<keyword evidence="5" id="KW-1015">Disulfide bond</keyword>
<dbReference type="EMBL" id="CAJNOC010003856">
    <property type="protein sequence ID" value="CAF1000533.1"/>
    <property type="molecule type" value="Genomic_DNA"/>
</dbReference>
<evidence type="ECO:0000256" key="1">
    <source>
        <dbReference type="ARBA" id="ARBA00004370"/>
    </source>
</evidence>
<dbReference type="SUPFAM" id="SSF49742">
    <property type="entry name" value="PHM/PNGase F"/>
    <property type="match status" value="2"/>
</dbReference>
<comment type="caution">
    <text evidence="8">The sequence shown here is derived from an EMBL/GenBank/DDBJ whole genome shotgun (WGS) entry which is preliminary data.</text>
</comment>
<keyword evidence="4" id="KW-0472">Membrane</keyword>
<keyword evidence="6" id="KW-0325">Glycoprotein</keyword>
<dbReference type="SUPFAM" id="SSF49344">
    <property type="entry name" value="CBD9-like"/>
    <property type="match status" value="1"/>
</dbReference>
<dbReference type="GO" id="GO:0042421">
    <property type="term" value="P:norepinephrine biosynthetic process"/>
    <property type="evidence" value="ECO:0007669"/>
    <property type="project" value="TreeGrafter"/>
</dbReference>
<dbReference type="InterPro" id="IPR036939">
    <property type="entry name" value="Cu2_ascorb_mOase_N_sf"/>
</dbReference>
<dbReference type="InterPro" id="IPR024548">
    <property type="entry name" value="Cu2_monoox_C"/>
</dbReference>
<dbReference type="GO" id="GO:0042420">
    <property type="term" value="P:dopamine catabolic process"/>
    <property type="evidence" value="ECO:0007669"/>
    <property type="project" value="TreeGrafter"/>
</dbReference>
<dbReference type="GO" id="GO:0004500">
    <property type="term" value="F:dopamine beta-monooxygenase activity"/>
    <property type="evidence" value="ECO:0007669"/>
    <property type="project" value="InterPro"/>
</dbReference>
<comment type="similarity">
    <text evidence="2">Belongs to the copper type II ascorbate-dependent monooxygenase family.</text>
</comment>
<dbReference type="InterPro" id="IPR008977">
    <property type="entry name" value="PHM/PNGase_F_dom_sf"/>
</dbReference>
<dbReference type="CDD" id="cd09631">
    <property type="entry name" value="DOMON_DOH"/>
    <property type="match status" value="1"/>
</dbReference>
<dbReference type="GO" id="GO:0005615">
    <property type="term" value="C:extracellular space"/>
    <property type="evidence" value="ECO:0007669"/>
    <property type="project" value="TreeGrafter"/>
</dbReference>